<proteinExistence type="predicted"/>
<keyword evidence="2" id="KW-1185">Reference proteome</keyword>
<accession>A0ACB8F2V6</accession>
<comment type="caution">
    <text evidence="1">The sequence shown here is derived from an EMBL/GenBank/DDBJ whole genome shotgun (WGS) entry which is preliminary data.</text>
</comment>
<organism evidence="1 2">
    <name type="scientific">Sphaerodactylus townsendi</name>
    <dbReference type="NCBI Taxonomy" id="933632"/>
    <lineage>
        <taxon>Eukaryota</taxon>
        <taxon>Metazoa</taxon>
        <taxon>Chordata</taxon>
        <taxon>Craniata</taxon>
        <taxon>Vertebrata</taxon>
        <taxon>Euteleostomi</taxon>
        <taxon>Lepidosauria</taxon>
        <taxon>Squamata</taxon>
        <taxon>Bifurcata</taxon>
        <taxon>Gekkota</taxon>
        <taxon>Sphaerodactylidae</taxon>
        <taxon>Sphaerodactylus</taxon>
    </lineage>
</organism>
<name>A0ACB8F2V6_9SAUR</name>
<gene>
    <name evidence="1" type="ORF">K3G42_004748</name>
</gene>
<sequence length="285" mass="31044">MVASASPSAKMADGEKRRPSPANASTNGAQESEAAFLLQSGVSEMVRGALLRLLEARPEEPVAFLAAYFERLTQSGAEARADGGDPQRQLQWRLERAVWLLRLAPLSHRTAFNNNVSMAFDFLSAGGRRKKPGVNGKLYSELLTMFFRDRGASEDIVVPLLQKITCRDHEMVPFDIFRYGVLSSLVLLEFLAKAITLYEALDGGSGVADQRICLAVLSTLEEALHPSDVSSPVRYLEAGSKLGPDCLALAMDKALAERKASLTMKKEEFLKKASAIFVAKVKPVG</sequence>
<evidence type="ECO:0000313" key="1">
    <source>
        <dbReference type="EMBL" id="KAH7999075.1"/>
    </source>
</evidence>
<reference evidence="1" key="1">
    <citation type="submission" date="2021-08" db="EMBL/GenBank/DDBJ databases">
        <title>The first chromosome-level gecko genome reveals the dynamic sex chromosomes of Neotropical dwarf geckos (Sphaerodactylidae: Sphaerodactylus).</title>
        <authorList>
            <person name="Pinto B.J."/>
            <person name="Keating S.E."/>
            <person name="Gamble T."/>
        </authorList>
    </citation>
    <scope>NUCLEOTIDE SEQUENCE</scope>
    <source>
        <strain evidence="1">TG3544</strain>
    </source>
</reference>
<dbReference type="Proteomes" id="UP000827872">
    <property type="component" value="Linkage Group LG05"/>
</dbReference>
<dbReference type="EMBL" id="CM037618">
    <property type="protein sequence ID" value="KAH7999075.1"/>
    <property type="molecule type" value="Genomic_DNA"/>
</dbReference>
<evidence type="ECO:0000313" key="2">
    <source>
        <dbReference type="Proteomes" id="UP000827872"/>
    </source>
</evidence>
<protein>
    <submittedName>
        <fullName evidence="1">Uncharacterized protein</fullName>
    </submittedName>
</protein>